<dbReference type="Pfam" id="PF20253">
    <property type="entry name" value="DUF6604"/>
    <property type="match status" value="1"/>
</dbReference>
<feature type="region of interest" description="Disordered" evidence="1">
    <location>
        <begin position="101"/>
        <end position="155"/>
    </location>
</feature>
<protein>
    <recommendedName>
        <fullName evidence="2">DUF6604 domain-containing protein</fullName>
    </recommendedName>
</protein>
<dbReference type="Proteomes" id="UP000038010">
    <property type="component" value="Unassembled WGS sequence"/>
</dbReference>
<feature type="domain" description="DUF6604" evidence="2">
    <location>
        <begin position="1"/>
        <end position="234"/>
    </location>
</feature>
<gene>
    <name evidence="3" type="ORF">AB675_708</name>
</gene>
<dbReference type="EMBL" id="LFJN01000001">
    <property type="protein sequence ID" value="KPI45656.1"/>
    <property type="molecule type" value="Genomic_DNA"/>
</dbReference>
<reference evidence="3 4" key="1">
    <citation type="submission" date="2015-06" db="EMBL/GenBank/DDBJ databases">
        <title>Draft genome of the ant-associated black yeast Phialophora attae CBS 131958.</title>
        <authorList>
            <person name="Moreno L.F."/>
            <person name="Stielow B.J."/>
            <person name="de Hoog S."/>
            <person name="Vicente V.A."/>
            <person name="Weiss V.A."/>
            <person name="de Vries M."/>
            <person name="Cruz L.M."/>
            <person name="Souza E.M."/>
        </authorList>
    </citation>
    <scope>NUCLEOTIDE SEQUENCE [LARGE SCALE GENOMIC DNA]</scope>
    <source>
        <strain evidence="3 4">CBS 131958</strain>
    </source>
</reference>
<dbReference type="PANTHER" id="PTHR38795:SF1">
    <property type="entry name" value="DUF6604 DOMAIN-CONTAINING PROTEIN"/>
    <property type="match status" value="1"/>
</dbReference>
<comment type="caution">
    <text evidence="3">The sequence shown here is derived from an EMBL/GenBank/DDBJ whole genome shotgun (WGS) entry which is preliminary data.</text>
</comment>
<evidence type="ECO:0000256" key="1">
    <source>
        <dbReference type="SAM" id="MobiDB-lite"/>
    </source>
</evidence>
<organism evidence="3 4">
    <name type="scientific">Cyphellophora attinorum</name>
    <dbReference type="NCBI Taxonomy" id="1664694"/>
    <lineage>
        <taxon>Eukaryota</taxon>
        <taxon>Fungi</taxon>
        <taxon>Dikarya</taxon>
        <taxon>Ascomycota</taxon>
        <taxon>Pezizomycotina</taxon>
        <taxon>Eurotiomycetes</taxon>
        <taxon>Chaetothyriomycetidae</taxon>
        <taxon>Chaetothyriales</taxon>
        <taxon>Cyphellophoraceae</taxon>
        <taxon>Cyphellophora</taxon>
    </lineage>
</organism>
<name>A0A0N1HY32_9EURO</name>
<accession>A0A0N1HY32</accession>
<dbReference type="STRING" id="1664694.A0A0N1HY32"/>
<dbReference type="PANTHER" id="PTHR38795">
    <property type="entry name" value="DUF6604 DOMAIN-CONTAINING PROTEIN"/>
    <property type="match status" value="1"/>
</dbReference>
<dbReference type="InterPro" id="IPR016864">
    <property type="entry name" value="UCP028035"/>
</dbReference>
<dbReference type="OrthoDB" id="5339038at2759"/>
<evidence type="ECO:0000313" key="3">
    <source>
        <dbReference type="EMBL" id="KPI45656.1"/>
    </source>
</evidence>
<evidence type="ECO:0000259" key="2">
    <source>
        <dbReference type="Pfam" id="PF20253"/>
    </source>
</evidence>
<dbReference type="PIRSF" id="PIRSF028035">
    <property type="entry name" value="UCP028035"/>
    <property type="match status" value="1"/>
</dbReference>
<proteinExistence type="predicted"/>
<feature type="compositionally biased region" description="Basic residues" evidence="1">
    <location>
        <begin position="127"/>
        <end position="149"/>
    </location>
</feature>
<evidence type="ECO:0000313" key="4">
    <source>
        <dbReference type="Proteomes" id="UP000038010"/>
    </source>
</evidence>
<sequence>MSELIAKFLQPIPSGIFGLFRSVIKARSITYDAFQQILNDKPDPEIERNNATHKHFIESLTKAFNALGGKSLTSPAGSIGTKDEQDGDVDDATFENQFSAIRISGDSDGGNDTDVPSETESAPRVGLQRRRGKGKGKKGKRAKKSKTKASSKTNTEASLAEIPIESYRIIDDTDGIISEYLLAVYAVTREWSELRSCIQSLWCEVAYEKLNGAVAASVTSIAVGMVRQTSNAVFVDFPGHDSYETIMKTLTRGDPEWAQGNFGVALQRISADGQHTETVKETRVDIKEQIWVNTYYDLMAFLDDFQKNRSGKPTKAMQAQIGDWDPRFDLQRATNDERLKWRRAYTINWLYDLVNLFSSIVVQRNTLKGEHHVYENVNWSPSGPWHKHRRLFGLNEFAGDITGWAMQKQNTNVRQKISPHHVFQLQCIVDSFVASRGWTVSMLHGHLVRQPAHKFRPRRDVDLFLDREYQKMGRGFLQAAHILIQLLAKDAESHQHSGRHEDVSQMLEEFRLDFVEWLGESKYMYGLDTIPPSQFSKHNANGLWEYSPLLCAAGLVEGLVLSQRISMLMWDRMTEPLLVIHLHNLLVQRKFIKQPIGLYATLESLLEGSFFPDGVPKSDFYEALVKRVQGVKSRKLSRQRQAMSSTIAQINDMHKLMDINSNTFFRTKSALMKYYDADWVPDRIPDNEITFASMLGQLRLVETKQAVDSSTGKKRLEATELVQRFRAQGINEADLTQAASFEKYKDYKQDYRSKFKPYAQKKSKFSTGRSLLDLLRVDLFADVCGMNPLSSINYLWVTVHFMILFDRLEKRLREVRNPLYIRTYEHAPASMRRSRRPALIMAMMKDEDPDTLKLCAEVFQDPRMGIMGFIFWEDLRESESGIKKTEVEPDDLSSDMCSVM</sequence>
<dbReference type="InterPro" id="IPR046539">
    <property type="entry name" value="DUF6604"/>
</dbReference>
<keyword evidence="4" id="KW-1185">Reference proteome</keyword>
<dbReference type="VEuPathDB" id="FungiDB:AB675_708"/>
<dbReference type="GeneID" id="28739300"/>
<dbReference type="RefSeq" id="XP_018005619.1">
    <property type="nucleotide sequence ID" value="XM_018147431.1"/>
</dbReference>
<dbReference type="AlphaFoldDB" id="A0A0N1HY32"/>